<gene>
    <name evidence="1" type="ORF">ACFSQS_13900</name>
</gene>
<name>A0ABW5JXI4_9FLAO</name>
<dbReference type="EMBL" id="JBHULK010000007">
    <property type="protein sequence ID" value="MFD2536202.1"/>
    <property type="molecule type" value="Genomic_DNA"/>
</dbReference>
<dbReference type="InterPro" id="IPR011042">
    <property type="entry name" value="6-blade_b-propeller_TolB-like"/>
</dbReference>
<organism evidence="1 2">
    <name type="scientific">Gelatiniphilus marinus</name>
    <dbReference type="NCBI Taxonomy" id="1759464"/>
    <lineage>
        <taxon>Bacteria</taxon>
        <taxon>Pseudomonadati</taxon>
        <taxon>Bacteroidota</taxon>
        <taxon>Flavobacteriia</taxon>
        <taxon>Flavobacteriales</taxon>
        <taxon>Flavobacteriaceae</taxon>
        <taxon>Gelatiniphilus</taxon>
    </lineage>
</organism>
<dbReference type="Gene3D" id="2.120.10.30">
    <property type="entry name" value="TolB, C-terminal domain"/>
    <property type="match status" value="1"/>
</dbReference>
<protein>
    <recommendedName>
        <fullName evidence="3">SdiA-regulated family protein</fullName>
    </recommendedName>
</protein>
<evidence type="ECO:0000313" key="1">
    <source>
        <dbReference type="EMBL" id="MFD2536202.1"/>
    </source>
</evidence>
<dbReference type="SUPFAM" id="SSF101898">
    <property type="entry name" value="NHL repeat"/>
    <property type="match status" value="1"/>
</dbReference>
<evidence type="ECO:0008006" key="3">
    <source>
        <dbReference type="Google" id="ProtNLM"/>
    </source>
</evidence>
<comment type="caution">
    <text evidence="1">The sequence shown here is derived from an EMBL/GenBank/DDBJ whole genome shotgun (WGS) entry which is preliminary data.</text>
</comment>
<reference evidence="2" key="1">
    <citation type="journal article" date="2019" name="Int. J. Syst. Evol. Microbiol.">
        <title>The Global Catalogue of Microorganisms (GCM) 10K type strain sequencing project: providing services to taxonomists for standard genome sequencing and annotation.</title>
        <authorList>
            <consortium name="The Broad Institute Genomics Platform"/>
            <consortium name="The Broad Institute Genome Sequencing Center for Infectious Disease"/>
            <person name="Wu L."/>
            <person name="Ma J."/>
        </authorList>
    </citation>
    <scope>NUCLEOTIDE SEQUENCE [LARGE SCALE GENOMIC DNA]</scope>
    <source>
        <strain evidence="2">KCTC 42903</strain>
    </source>
</reference>
<keyword evidence="2" id="KW-1185">Reference proteome</keyword>
<dbReference type="RefSeq" id="WP_388020196.1">
    <property type="nucleotide sequence ID" value="NZ_JBHUDT010000007.1"/>
</dbReference>
<dbReference type="Proteomes" id="UP001597441">
    <property type="component" value="Unassembled WGS sequence"/>
</dbReference>
<accession>A0ABW5JXI4</accession>
<proteinExistence type="predicted"/>
<sequence>MTTTSFYIKLIILSFLFYSCGTGNLEVVANIDSQLQEASALELIKGENVLWTIEDAGNPNTLYRLNNEGNIDRSITITNAKNKDWEDLTADKQGNIYIGDFGNNRKKREIFTIYKVSNSKKTTKESTAEAIHFKLPNQLKSEDFEAFFLHNNYFYMFSKTDKKGILIKVPNKIGTHVATFITEFKLKGKQTKITGADISADGKTVVLLNHDKLWKLTNFTSDNFFNGKLELLEFKHDSQKEGVCFIDSKSVLINDERTGIEGGNIYVFRLN</sequence>
<evidence type="ECO:0000313" key="2">
    <source>
        <dbReference type="Proteomes" id="UP001597441"/>
    </source>
</evidence>